<evidence type="ECO:0000313" key="4">
    <source>
        <dbReference type="EMBL" id="RFT44423.1"/>
    </source>
</evidence>
<comment type="caution">
    <text evidence="4">The sequence shown here is derived from an EMBL/GenBank/DDBJ whole genome shotgun (WGS) entry which is preliminary data.</text>
</comment>
<keyword evidence="3" id="KW-1133">Transmembrane helix</keyword>
<dbReference type="InterPro" id="IPR042001">
    <property type="entry name" value="Sortase_F"/>
</dbReference>
<dbReference type="Gene3D" id="2.40.260.10">
    <property type="entry name" value="Sortase"/>
    <property type="match status" value="1"/>
</dbReference>
<feature type="region of interest" description="Disordered" evidence="2">
    <location>
        <begin position="1"/>
        <end position="32"/>
    </location>
</feature>
<dbReference type="InterPro" id="IPR005754">
    <property type="entry name" value="Sortase"/>
</dbReference>
<evidence type="ECO:0000256" key="2">
    <source>
        <dbReference type="SAM" id="MobiDB-lite"/>
    </source>
</evidence>
<dbReference type="AlphaFoldDB" id="A0A3E2DHJ2"/>
<dbReference type="Proteomes" id="UP000259211">
    <property type="component" value="Unassembled WGS sequence"/>
</dbReference>
<dbReference type="SUPFAM" id="SSF63817">
    <property type="entry name" value="Sortase"/>
    <property type="match status" value="1"/>
</dbReference>
<dbReference type="GO" id="GO:0016787">
    <property type="term" value="F:hydrolase activity"/>
    <property type="evidence" value="ECO:0007669"/>
    <property type="project" value="UniProtKB-KW"/>
</dbReference>
<protein>
    <submittedName>
        <fullName evidence="4">Class F sortase</fullName>
    </submittedName>
</protein>
<keyword evidence="1" id="KW-0378">Hydrolase</keyword>
<evidence type="ECO:0000256" key="1">
    <source>
        <dbReference type="ARBA" id="ARBA00022801"/>
    </source>
</evidence>
<dbReference type="Pfam" id="PF04203">
    <property type="entry name" value="Sortase"/>
    <property type="match status" value="1"/>
</dbReference>
<sequence length="256" mass="26930">MTDQSPRPKSHGPSARRSLSSAASAGEDPQSGGPKWRIVAIVVVIALIIAAIAAIFVQRDTDDDSAGSPASGSSTAAGGSHTSSAAPQTSAEKKDPAPAGCMKNPKPIVPVKYSIDGMKVSAKVLSRGIDETGAAGTPPKSDPSSWAWFSKGPKPGSDKGNVVLNGHTYHKGGAIGNRLMADLKKGDIIRLTDKAGQTVCYRYDHKTKIMVKDYDPNSNVLYNDNGPAQAIIVVCDDYKGKEDWESRVFFHADPVA</sequence>
<keyword evidence="3" id="KW-0472">Membrane</keyword>
<accession>A0A3E2DHJ2</accession>
<gene>
    <name evidence="4" type="ORF">CHT91_06155</name>
</gene>
<reference evidence="4 5" key="1">
    <citation type="submission" date="2017-07" db="EMBL/GenBank/DDBJ databases">
        <authorList>
            <person name="Sun Z.S."/>
            <person name="Albrecht U."/>
            <person name="Echele G."/>
            <person name="Lee C.C."/>
        </authorList>
    </citation>
    <scope>NUCLEOTIDE SEQUENCE [LARGE SCALE GENOMIC DNA]</scope>
    <source>
        <strain evidence="4 5">P16-029</strain>
    </source>
</reference>
<feature type="transmembrane region" description="Helical" evidence="3">
    <location>
        <begin position="36"/>
        <end position="57"/>
    </location>
</feature>
<feature type="compositionally biased region" description="Low complexity" evidence="2">
    <location>
        <begin position="15"/>
        <end position="25"/>
    </location>
</feature>
<organism evidence="4 5">
    <name type="scientific">Cutibacterium avidum</name>
    <dbReference type="NCBI Taxonomy" id="33010"/>
    <lineage>
        <taxon>Bacteria</taxon>
        <taxon>Bacillati</taxon>
        <taxon>Actinomycetota</taxon>
        <taxon>Actinomycetes</taxon>
        <taxon>Propionibacteriales</taxon>
        <taxon>Propionibacteriaceae</taxon>
        <taxon>Cutibacterium</taxon>
    </lineage>
</organism>
<dbReference type="EMBL" id="NOWI01000005">
    <property type="protein sequence ID" value="RFT44423.1"/>
    <property type="molecule type" value="Genomic_DNA"/>
</dbReference>
<keyword evidence="3" id="KW-0812">Transmembrane</keyword>
<feature type="region of interest" description="Disordered" evidence="2">
    <location>
        <begin position="61"/>
        <end position="105"/>
    </location>
</feature>
<name>A0A3E2DHJ2_9ACTN</name>
<proteinExistence type="predicted"/>
<dbReference type="InterPro" id="IPR023365">
    <property type="entry name" value="Sortase_dom-sf"/>
</dbReference>
<dbReference type="CDD" id="cd05829">
    <property type="entry name" value="Sortase_F"/>
    <property type="match status" value="1"/>
</dbReference>
<evidence type="ECO:0000313" key="5">
    <source>
        <dbReference type="Proteomes" id="UP000259211"/>
    </source>
</evidence>
<evidence type="ECO:0000256" key="3">
    <source>
        <dbReference type="SAM" id="Phobius"/>
    </source>
</evidence>
<feature type="compositionally biased region" description="Low complexity" evidence="2">
    <location>
        <begin position="66"/>
        <end position="86"/>
    </location>
</feature>